<gene>
    <name evidence="1" type="ORF">HPB49_024024</name>
</gene>
<sequence>MMSADQLRDVDCRLRQITQRASEPFGGLDVILCGDLRQLPSVRASEIYKRCRNADGRSGRRQVDRTFSDVLTKIGDGRALEDDEVGLLESRFVTADRARELAPSALRIFYSNREVTLYNESVAKAAAAEEEGGGGGAGYHVLRACDYFVGSKTPHLLENAKRKVDNMTLTEFGNLAREVLLVVDKPFMLTVNVDVVDGLVNGAVGTLRLCEFEQQQQQREQQQQPKRLWIQFDVPATGRLTRARAKLALHEAKSAGYADVARNSDYIPIETHSLTFTIDRKAGIACKRTQFPIVQASAITVHKSQGATNGAEVTSIDVVYGHVERLRGKMVKALKKLGHPYYNVLSHENDIAVIKVERPFPFGKYVRPVCVLLEPVDITNTEALVAGWGRLAESGERTKYLHYTSLRLLPHDVCKSVYFSNYNHDVNYCAYKKDTDTCQGDSGGPLKIKTTTGIYVQVGIISHGIGCAQEGVPGVYTRVDAFASWLTEAVASDEGYEEFPNASLRQPVQYQAHEQPRLSRSE</sequence>
<name>A0ACB8CTG4_DERSI</name>
<dbReference type="EMBL" id="CM023474">
    <property type="protein sequence ID" value="KAH7950439.1"/>
    <property type="molecule type" value="Genomic_DNA"/>
</dbReference>
<protein>
    <submittedName>
        <fullName evidence="1">Uncharacterized protein</fullName>
    </submittedName>
</protein>
<organism evidence="1 2">
    <name type="scientific">Dermacentor silvarum</name>
    <name type="common">Tick</name>
    <dbReference type="NCBI Taxonomy" id="543639"/>
    <lineage>
        <taxon>Eukaryota</taxon>
        <taxon>Metazoa</taxon>
        <taxon>Ecdysozoa</taxon>
        <taxon>Arthropoda</taxon>
        <taxon>Chelicerata</taxon>
        <taxon>Arachnida</taxon>
        <taxon>Acari</taxon>
        <taxon>Parasitiformes</taxon>
        <taxon>Ixodida</taxon>
        <taxon>Ixodoidea</taxon>
        <taxon>Ixodidae</taxon>
        <taxon>Rhipicephalinae</taxon>
        <taxon>Dermacentor</taxon>
    </lineage>
</organism>
<keyword evidence="2" id="KW-1185">Reference proteome</keyword>
<evidence type="ECO:0000313" key="2">
    <source>
        <dbReference type="Proteomes" id="UP000821865"/>
    </source>
</evidence>
<dbReference type="Proteomes" id="UP000821865">
    <property type="component" value="Chromosome 5"/>
</dbReference>
<comment type="caution">
    <text evidence="1">The sequence shown here is derived from an EMBL/GenBank/DDBJ whole genome shotgun (WGS) entry which is preliminary data.</text>
</comment>
<proteinExistence type="predicted"/>
<accession>A0ACB8CTG4</accession>
<reference evidence="1" key="1">
    <citation type="submission" date="2020-05" db="EMBL/GenBank/DDBJ databases">
        <title>Large-scale comparative analyses of tick genomes elucidate their genetic diversity and vector capacities.</title>
        <authorList>
            <person name="Jia N."/>
            <person name="Wang J."/>
            <person name="Shi W."/>
            <person name="Du L."/>
            <person name="Sun Y."/>
            <person name="Zhan W."/>
            <person name="Jiang J."/>
            <person name="Wang Q."/>
            <person name="Zhang B."/>
            <person name="Ji P."/>
            <person name="Sakyi L.B."/>
            <person name="Cui X."/>
            <person name="Yuan T."/>
            <person name="Jiang B."/>
            <person name="Yang W."/>
            <person name="Lam T.T.-Y."/>
            <person name="Chang Q."/>
            <person name="Ding S."/>
            <person name="Wang X."/>
            <person name="Zhu J."/>
            <person name="Ruan X."/>
            <person name="Zhao L."/>
            <person name="Wei J."/>
            <person name="Que T."/>
            <person name="Du C."/>
            <person name="Cheng J."/>
            <person name="Dai P."/>
            <person name="Han X."/>
            <person name="Huang E."/>
            <person name="Gao Y."/>
            <person name="Liu J."/>
            <person name="Shao H."/>
            <person name="Ye R."/>
            <person name="Li L."/>
            <person name="Wei W."/>
            <person name="Wang X."/>
            <person name="Wang C."/>
            <person name="Yang T."/>
            <person name="Huo Q."/>
            <person name="Li W."/>
            <person name="Guo W."/>
            <person name="Chen H."/>
            <person name="Zhou L."/>
            <person name="Ni X."/>
            <person name="Tian J."/>
            <person name="Zhou Y."/>
            <person name="Sheng Y."/>
            <person name="Liu T."/>
            <person name="Pan Y."/>
            <person name="Xia L."/>
            <person name="Li J."/>
            <person name="Zhao F."/>
            <person name="Cao W."/>
        </authorList>
    </citation>
    <scope>NUCLEOTIDE SEQUENCE</scope>
    <source>
        <strain evidence="1">Dsil-2018</strain>
    </source>
</reference>
<evidence type="ECO:0000313" key="1">
    <source>
        <dbReference type="EMBL" id="KAH7950439.1"/>
    </source>
</evidence>